<proteinExistence type="predicted"/>
<dbReference type="Proteomes" id="UP001589670">
    <property type="component" value="Unassembled WGS sequence"/>
</dbReference>
<accession>A0ABV5HX30</accession>
<evidence type="ECO:0008006" key="3">
    <source>
        <dbReference type="Google" id="ProtNLM"/>
    </source>
</evidence>
<name>A0ABV5HX30_9RHOB</name>
<protein>
    <recommendedName>
        <fullName evidence="3">Transposase</fullName>
    </recommendedName>
</protein>
<organism evidence="1 2">
    <name type="scientific">Roseovarius ramblicola</name>
    <dbReference type="NCBI Taxonomy" id="2022336"/>
    <lineage>
        <taxon>Bacteria</taxon>
        <taxon>Pseudomonadati</taxon>
        <taxon>Pseudomonadota</taxon>
        <taxon>Alphaproteobacteria</taxon>
        <taxon>Rhodobacterales</taxon>
        <taxon>Roseobacteraceae</taxon>
        <taxon>Roseovarius</taxon>
    </lineage>
</organism>
<dbReference type="EMBL" id="JBHMEC010000008">
    <property type="protein sequence ID" value="MFB9148979.1"/>
    <property type="molecule type" value="Genomic_DNA"/>
</dbReference>
<dbReference type="RefSeq" id="WP_377067419.1">
    <property type="nucleotide sequence ID" value="NZ_JBHMEC010000008.1"/>
</dbReference>
<evidence type="ECO:0000313" key="1">
    <source>
        <dbReference type="EMBL" id="MFB9148979.1"/>
    </source>
</evidence>
<keyword evidence="2" id="KW-1185">Reference proteome</keyword>
<comment type="caution">
    <text evidence="1">The sequence shown here is derived from an EMBL/GenBank/DDBJ whole genome shotgun (WGS) entry which is preliminary data.</text>
</comment>
<evidence type="ECO:0000313" key="2">
    <source>
        <dbReference type="Proteomes" id="UP001589670"/>
    </source>
</evidence>
<gene>
    <name evidence="1" type="ORF">ACFFU4_04360</name>
</gene>
<reference evidence="1 2" key="1">
    <citation type="submission" date="2024-09" db="EMBL/GenBank/DDBJ databases">
        <authorList>
            <person name="Sun Q."/>
            <person name="Mori K."/>
        </authorList>
    </citation>
    <scope>NUCLEOTIDE SEQUENCE [LARGE SCALE GENOMIC DNA]</scope>
    <source>
        <strain evidence="1 2">CECT 9424</strain>
    </source>
</reference>
<sequence>MVSSTVEARMPRAQRLQMQDELRQRLRDYRFSHFITLASNFQPLSYQRMRDVLKAWDAQVNREINGPKWAKRPDERLLWFAFPEKLDVNPHWHLIAQVDSPIEEQARAERTKRLPQIGEKHWLRLVPRGSYDCQDVESPRVIDYVTKVAMREDLLARFIVCREFMNI</sequence>